<sequence length="1211" mass="126483">MNDTPPTKPPRRAFNRAAAAAATFVGAALLTAPGTATAQSDIDCTALGDNPKAGGIAGAFDAAVKCGVEVRISQRSWPHATVYATPEGQLHLVATADATHEYVNQGHLDPTLSVWDGYLSQEFSYWRFTMPYDQDAALFSTPKVAVDWAGEIPVPTYSGTTAVYDELAPGLDFTADVDEASAGLRFTAADAGAWDALAGNLTANLHSESSMTFLVASDGLLFISDHSSQQLRFPEWTTAFTVRDGAGQVASVGLTRDEESGALTFSLPEGFLETAEYPLTLSTQWANRDYAISEWGATTSAAPGLSAYRGEAGLDEPYFQAAGETGTAVVGAYCDDLADPTCAEPHQGGAYWSFGWPQLEAAGLKPIEPLQYSYPVASATFRVDAADASSCVAPDVQLVTGYSPSATWADPPAAVDRPADAGACQDGAAVYDVTESVRYADDAYASSVPLSFGMTDSPETARFDGDSGRLDVYFDIRGFRYTGAAQDICSSSLGSAPYQRTATPYYGDFLVETWRPETLDLGLVWTAAFRDTDTGETVLTIPSRGVAVGSTPEYQVDEADALPDGRYELVNSIESTTSDFTYTAAPCYLVVDAHAPEIVDVTMPATPQQVGETVAIEVTAADAGFPGGWNAVTLECEHGCTIPAGEPLVLNGDDKATVEVELTDTATSFSLTVRDKAGNVDYPGFTVPAIHSHFDYDQDGDQDLFTVRDSDGLLLFHPGNGTGGYGTAKTVGTGWGRMDVVMSGDVTGDGRSDLIGRDTKTGKLYTYPGNGLGGLGTRIDTTGGLDWNGFGPIAVLDKDDDGDLDLIAVLKGNGNLWDFEGNGTGVFTSKYTHGPGWNVMDTLTGIGDYNYDGRDDALARDSRTGVYYLYPGGGGTLFGARIALGTTLGGEPAGTRYLQVTGAGDADGDGHGDFVAVNARTGALERHSVDADATSIHTGEVVSGDWGGLRLPSTTMDLTYDYNGDGATDFVARVGLDGTSYLYPGIGSAGHGTRVSWGTSLAGMTLIATAGDMNADGFADVLARTSGGTLYLYPGTGTGGINTAGRISIGTGWNAMTTLTGGHDYDSDGKPDVIAVASGGTLYLYPGTGDGKVGARKTVGSGWTSMSEVTATGDLDHDGNADMVAVRNADGCLYFYGGKGDGTFKPLVKIGCGWAAMDAVTGVGDFNRDGHVDWLARRKSDGSLFLYPGNGAGNHGAAKLVGTGWNAMTIA</sequence>
<proteinExistence type="predicted"/>
<dbReference type="InterPro" id="IPR013517">
    <property type="entry name" value="FG-GAP"/>
</dbReference>
<evidence type="ECO:0000313" key="3">
    <source>
        <dbReference type="EMBL" id="MBO3734287.1"/>
    </source>
</evidence>
<dbReference type="PANTHER" id="PTHR44103:SF1">
    <property type="entry name" value="PROPROTEIN CONVERTASE P"/>
    <property type="match status" value="1"/>
</dbReference>
<gene>
    <name evidence="3" type="ORF">J5V16_15775</name>
</gene>
<keyword evidence="4" id="KW-1185">Reference proteome</keyword>
<dbReference type="InterPro" id="IPR028994">
    <property type="entry name" value="Integrin_alpha_N"/>
</dbReference>
<protein>
    <submittedName>
        <fullName evidence="3">VCBS repeat-containing protein</fullName>
    </submittedName>
</protein>
<feature type="signal peptide" evidence="2">
    <location>
        <begin position="1"/>
        <end position="38"/>
    </location>
</feature>
<evidence type="ECO:0000313" key="4">
    <source>
        <dbReference type="Proteomes" id="UP000681341"/>
    </source>
</evidence>
<dbReference type="SUPFAM" id="SSF69318">
    <property type="entry name" value="Integrin alpha N-terminal domain"/>
    <property type="match status" value="2"/>
</dbReference>
<evidence type="ECO:0000256" key="2">
    <source>
        <dbReference type="SAM" id="SignalP"/>
    </source>
</evidence>
<organism evidence="3 4">
    <name type="scientific">Glycomyces niveus</name>
    <dbReference type="NCBI Taxonomy" id="2820287"/>
    <lineage>
        <taxon>Bacteria</taxon>
        <taxon>Bacillati</taxon>
        <taxon>Actinomycetota</taxon>
        <taxon>Actinomycetes</taxon>
        <taxon>Glycomycetales</taxon>
        <taxon>Glycomycetaceae</taxon>
        <taxon>Glycomyces</taxon>
    </lineage>
</organism>
<dbReference type="InterPro" id="IPR006311">
    <property type="entry name" value="TAT_signal"/>
</dbReference>
<dbReference type="Pfam" id="PF13517">
    <property type="entry name" value="FG-GAP_3"/>
    <property type="match status" value="3"/>
</dbReference>
<dbReference type="PANTHER" id="PTHR44103">
    <property type="entry name" value="PROPROTEIN CONVERTASE P"/>
    <property type="match status" value="1"/>
</dbReference>
<name>A0ABS3U674_9ACTN</name>
<reference evidence="3 4" key="1">
    <citation type="submission" date="2021-03" db="EMBL/GenBank/DDBJ databases">
        <title>Glycomyces sp. nov., a novel actinomycete isolated from soil.</title>
        <authorList>
            <person name="Yang X."/>
            <person name="Xu X."/>
        </authorList>
    </citation>
    <scope>NUCLEOTIDE SEQUENCE [LARGE SCALE GENOMIC DNA]</scope>
    <source>
        <strain evidence="3 4">NEAU-S30</strain>
    </source>
</reference>
<accession>A0ABS3U674</accession>
<evidence type="ECO:0000256" key="1">
    <source>
        <dbReference type="ARBA" id="ARBA00022729"/>
    </source>
</evidence>
<dbReference type="Gene3D" id="2.130.10.130">
    <property type="entry name" value="Integrin alpha, N-terminal"/>
    <property type="match status" value="2"/>
</dbReference>
<dbReference type="PROSITE" id="PS51318">
    <property type="entry name" value="TAT"/>
    <property type="match status" value="1"/>
</dbReference>
<comment type="caution">
    <text evidence="3">The sequence shown here is derived from an EMBL/GenBank/DDBJ whole genome shotgun (WGS) entry which is preliminary data.</text>
</comment>
<dbReference type="Proteomes" id="UP000681341">
    <property type="component" value="Unassembled WGS sequence"/>
</dbReference>
<dbReference type="EMBL" id="JAGFNP010000008">
    <property type="protein sequence ID" value="MBO3734287.1"/>
    <property type="molecule type" value="Genomic_DNA"/>
</dbReference>
<keyword evidence="1 2" id="KW-0732">Signal</keyword>
<dbReference type="RefSeq" id="WP_208497388.1">
    <property type="nucleotide sequence ID" value="NZ_JAGFNP010000008.1"/>
</dbReference>
<feature type="chain" id="PRO_5047368495" evidence="2">
    <location>
        <begin position="39"/>
        <end position="1211"/>
    </location>
</feature>